<dbReference type="Gene3D" id="3.40.50.300">
    <property type="entry name" value="P-loop containing nucleotide triphosphate hydrolases"/>
    <property type="match status" value="1"/>
</dbReference>
<keyword evidence="1" id="KW-0677">Repeat</keyword>
<dbReference type="eggNOG" id="COG0457">
    <property type="taxonomic scope" value="Bacteria"/>
</dbReference>
<keyword evidence="4" id="KW-1185">Reference proteome</keyword>
<reference evidence="3 4" key="1">
    <citation type="submission" date="2012-06" db="EMBL/GenBank/DDBJ databases">
        <title>Finished chromosome of genome of Oscillatoria acuminata PCC 6304.</title>
        <authorList>
            <consortium name="US DOE Joint Genome Institute"/>
            <person name="Gugger M."/>
            <person name="Coursin T."/>
            <person name="Rippka R."/>
            <person name="Tandeau De Marsac N."/>
            <person name="Huntemann M."/>
            <person name="Wei C.-L."/>
            <person name="Han J."/>
            <person name="Detter J.C."/>
            <person name="Han C."/>
            <person name="Tapia R."/>
            <person name="Davenport K."/>
            <person name="Daligault H."/>
            <person name="Erkkila T."/>
            <person name="Gu W."/>
            <person name="Munk A.C.C."/>
            <person name="Teshima H."/>
            <person name="Xu Y."/>
            <person name="Chain P."/>
            <person name="Chen A."/>
            <person name="Krypides N."/>
            <person name="Mavromatis K."/>
            <person name="Markowitz V."/>
            <person name="Szeto E."/>
            <person name="Ivanova N."/>
            <person name="Mikhailova N."/>
            <person name="Ovchinnikova G."/>
            <person name="Pagani I."/>
            <person name="Pati A."/>
            <person name="Goodwin L."/>
            <person name="Peters L."/>
            <person name="Pitluck S."/>
            <person name="Woyke T."/>
            <person name="Kerfeld C."/>
        </authorList>
    </citation>
    <scope>NUCLEOTIDE SEQUENCE [LARGE SCALE GENOMIC DNA]</scope>
    <source>
        <strain evidence="3 4">PCC 6304</strain>
    </source>
</reference>
<dbReference type="KEGG" id="oac:Oscil6304_5692"/>
<evidence type="ECO:0000313" key="3">
    <source>
        <dbReference type="EMBL" id="AFY85167.1"/>
    </source>
</evidence>
<dbReference type="SUPFAM" id="SSF48452">
    <property type="entry name" value="TPR-like"/>
    <property type="match status" value="2"/>
</dbReference>
<dbReference type="InParanoid" id="K9TQM9"/>
<protein>
    <submittedName>
        <fullName evidence="3">ATP-dependent transcriptional regulator</fullName>
    </submittedName>
</protein>
<dbReference type="Proteomes" id="UP000010367">
    <property type="component" value="Chromosome"/>
</dbReference>
<name>K9TQM9_9CYAN</name>
<dbReference type="SUPFAM" id="SSF52540">
    <property type="entry name" value="P-loop containing nucleoside triphosphate hydrolases"/>
    <property type="match status" value="1"/>
</dbReference>
<dbReference type="PANTHER" id="PTHR19860:SF40">
    <property type="entry name" value="WD40 REPEAT-CONTAINING PROTEIN"/>
    <property type="match status" value="1"/>
</dbReference>
<accession>K9TQM9</accession>
<dbReference type="InterPro" id="IPR011990">
    <property type="entry name" value="TPR-like_helical_dom_sf"/>
</dbReference>
<dbReference type="RefSeq" id="WP_015151774.1">
    <property type="nucleotide sequence ID" value="NC_019693.1"/>
</dbReference>
<dbReference type="HOGENOM" id="CLU_240749_0_0_3"/>
<dbReference type="InterPro" id="IPR019734">
    <property type="entry name" value="TPR_rpt"/>
</dbReference>
<dbReference type="PANTHER" id="PTHR19860">
    <property type="entry name" value="DDB1- AND CUL4-ASSOCIATED FACTOR 12-RELATED"/>
    <property type="match status" value="1"/>
</dbReference>
<organism evidence="3 4">
    <name type="scientific">Oscillatoria acuminata PCC 6304</name>
    <dbReference type="NCBI Taxonomy" id="56110"/>
    <lineage>
        <taxon>Bacteria</taxon>
        <taxon>Bacillati</taxon>
        <taxon>Cyanobacteriota</taxon>
        <taxon>Cyanophyceae</taxon>
        <taxon>Oscillatoriophycideae</taxon>
        <taxon>Oscillatoriales</taxon>
        <taxon>Oscillatoriaceae</taxon>
        <taxon>Oscillatoria</taxon>
    </lineage>
</organism>
<gene>
    <name evidence="3" type="ORF">Oscil6304_5692</name>
</gene>
<dbReference type="OrthoDB" id="448742at2"/>
<dbReference type="InterPro" id="IPR051191">
    <property type="entry name" value="DCAF12"/>
</dbReference>
<dbReference type="SMART" id="SM00028">
    <property type="entry name" value="TPR"/>
    <property type="match status" value="6"/>
</dbReference>
<proteinExistence type="predicted"/>
<dbReference type="InterPro" id="IPR056884">
    <property type="entry name" value="NPHP3-like_N"/>
</dbReference>
<dbReference type="Gene3D" id="1.25.40.10">
    <property type="entry name" value="Tetratricopeptide repeat domain"/>
    <property type="match status" value="2"/>
</dbReference>
<sequence length="1571" mass="178751">MIEFATAINILTALTALVIENAPAGAVSALSGKVVHTIWDRVKQQMQQGHEPVNLLQQAVYKVYLLATLEVCEAAYKQWGVASDRRRRSGGEWGKRPEKELIEIGWVDKVRQSIQDEIKQLTNLKQKPHSMAFDEAVELVLPPEGDYAQKNIEQVHSHLKQELLTQLYGVYGEPPASFVELLEKGWKKAGKQTDWFDCLYTFFIHEIQNNQGVANIFICEILKKLIFNDIPVISEKIDVLLKAIAEERGVLLQELRRRSLYEQYAGRDIAEKVENISKKYIQLFVGREGEFQCIDEFIQKNDKGVLLVTGGAGYGKSALLANWKEKRHEDGCFVAYHCFNYRDDDTRSIEKSYRNLLRQLYIYYELEEREIPDNLDGLQDMLLILKDRGTRENEPLIIVLDGLDEVKEINTSINAAIFSQLPQNAFILTSVRSPDGEKPAYLPSWVKNASTIQVKSLPREAIGSWIERFGSPRLSEIAQDTKFINTLYETTEGFPLHLEYLIKDLSEAVEQGNDVQEVLAKTPHGFKGYVEQQINSLNGLNELNLPKKRWLFFALLTVAKGVLREEDIKNVTGMRDRDLQKLKQCWQVTRWMHISEEGYAFAHPLLANLFAQHLKDDANEALQKLLEYCVKWPENQSFYVLRYYAKHLCETQQAQRLYELARDSAFATLQRERLPEDPDLPLETIREALLDAAQRDDPGAMAEFLLLQAKRVGEILQESPLDALRNGSLIRAQQLADLYDIHRCVLWYLLLAWALKDEGRLNEAEETLQKLQQKDFPRLLRVGDWQGSYAAYLLTCVFEVSTDICAALYPKLFENDYWKHLFVNHLINAGDFTRAIEVATQINSVLEQIVTLETIATAQKERKDLEEAKATLATALQVADKIFPDSRWVYSILEIAKLQIETGDERAKKDTLIKAQRKINRIQDIRNRTHVLVLMANLFSKIGEVKAALEILEKIEGKDKINDSSTSMLIAEVQLQCGETEKAKNAYARAKAIARNKEDLRECYAALVNIVQSQALMKDWDAAFETSEEIKIEQEWYYSEALYKIARKQLQEKGWNLEEKIHRAIPTIDKIKYEEWKIPVLQMLIESQAIANKFDDALKSAQSISRSVEQSSAFKAIAIQQAKAGKFEEAFNTIEYVERQYKQDSLIGIATAYAQGKQFEMAIQLALMLDSPLRQVETLGAIAKIQAQFSQNKDARDTLSRGLTISQSLDPSYLKAFAFIQIADQQVKSGNKKQRLIMVDSAYAAAQKITDLLQQIDVKIEIAGIYKQLGKSDKAKDILEKMRQSTDEIGLEQSYIRCNLFCKIAISQARIGEIGQSFETINKMDICDLQVEALTAISLIPFELTQKRIVKERLDAVLEKIDNLFLFNEVQVKTNIAVAKIALGETQTGLEIFAELCEQAQEYKNCSQILSSVAEAQAEAGEIDLALATVETIEDDFDIVKALKKIASFQWKKGDKDGIEKTLATALKAQERIQDKGKQLKAMWMISQIQVEAGKGEEAVETLNRIGKDRNHLISIIASFMAKVNDRKNFKQLLVPAALSLETAYRMCGYLAQLYPEQAASVAEQVERTEV</sequence>
<dbReference type="eggNOG" id="COG1203">
    <property type="taxonomic scope" value="Bacteria"/>
</dbReference>
<evidence type="ECO:0000256" key="1">
    <source>
        <dbReference type="ARBA" id="ARBA00022737"/>
    </source>
</evidence>
<feature type="domain" description="Nephrocystin 3-like N-terminal" evidence="2">
    <location>
        <begin position="299"/>
        <end position="414"/>
    </location>
</feature>
<evidence type="ECO:0000313" key="4">
    <source>
        <dbReference type="Proteomes" id="UP000010367"/>
    </source>
</evidence>
<dbReference type="EMBL" id="CP003607">
    <property type="protein sequence ID" value="AFY85167.1"/>
    <property type="molecule type" value="Genomic_DNA"/>
</dbReference>
<dbReference type="InterPro" id="IPR027417">
    <property type="entry name" value="P-loop_NTPase"/>
</dbReference>
<evidence type="ECO:0000259" key="2">
    <source>
        <dbReference type="Pfam" id="PF24883"/>
    </source>
</evidence>
<dbReference type="Pfam" id="PF24883">
    <property type="entry name" value="NPHP3_N"/>
    <property type="match status" value="1"/>
</dbReference>
<dbReference type="STRING" id="56110.Oscil6304_5692"/>